<reference evidence="1 2" key="1">
    <citation type="submission" date="2017-09" db="EMBL/GenBank/DDBJ databases">
        <title>Genome sequences of Natrinema ejinorence JCM 13890T.</title>
        <authorList>
            <person name="Roh S.W."/>
            <person name="Kim Y.B."/>
            <person name="Kim J.Y."/>
        </authorList>
    </citation>
    <scope>NUCLEOTIDE SEQUENCE [LARGE SCALE GENOMIC DNA]</scope>
    <source>
        <strain evidence="1 2">JCM 13890</strain>
    </source>
</reference>
<keyword evidence="2" id="KW-1185">Reference proteome</keyword>
<evidence type="ECO:0000313" key="2">
    <source>
        <dbReference type="Proteomes" id="UP000219689"/>
    </source>
</evidence>
<dbReference type="EMBL" id="NXNI01000003">
    <property type="protein sequence ID" value="PCR88635.1"/>
    <property type="molecule type" value="Genomic_DNA"/>
</dbReference>
<protein>
    <submittedName>
        <fullName evidence="1">Uncharacterized protein</fullName>
    </submittedName>
</protein>
<comment type="caution">
    <text evidence="1">The sequence shown here is derived from an EMBL/GenBank/DDBJ whole genome shotgun (WGS) entry which is preliminary data.</text>
</comment>
<organism evidence="1 2">
    <name type="scientific">Natrinema ejinorense</name>
    <dbReference type="NCBI Taxonomy" id="373386"/>
    <lineage>
        <taxon>Archaea</taxon>
        <taxon>Methanobacteriati</taxon>
        <taxon>Methanobacteriota</taxon>
        <taxon>Stenosarchaea group</taxon>
        <taxon>Halobacteria</taxon>
        <taxon>Halobacteriales</taxon>
        <taxon>Natrialbaceae</taxon>
        <taxon>Natrinema</taxon>
    </lineage>
</organism>
<dbReference type="OrthoDB" id="382855at2157"/>
<proteinExistence type="predicted"/>
<accession>A0A2A5QPC0</accession>
<name>A0A2A5QPC0_9EURY</name>
<dbReference type="RefSeq" id="WP_097382102.1">
    <property type="nucleotide sequence ID" value="NZ_NXNI01000003.1"/>
</dbReference>
<gene>
    <name evidence="1" type="ORF">CP557_21620</name>
</gene>
<dbReference type="Proteomes" id="UP000219689">
    <property type="component" value="Unassembled WGS sequence"/>
</dbReference>
<dbReference type="AlphaFoldDB" id="A0A2A5QPC0"/>
<sequence>MHEDQERVKVIRDRTVLTGTLTGEGTSEMTHEQTLADFPATHAYNVMHALADHFNCEVVER</sequence>
<evidence type="ECO:0000313" key="1">
    <source>
        <dbReference type="EMBL" id="PCR88635.1"/>
    </source>
</evidence>